<feature type="compositionally biased region" description="Basic and acidic residues" evidence="1">
    <location>
        <begin position="733"/>
        <end position="745"/>
    </location>
</feature>
<gene>
    <name evidence="2" type="ORF">BCV70DRAFT_107535</name>
</gene>
<feature type="compositionally biased region" description="Low complexity" evidence="1">
    <location>
        <begin position="514"/>
        <end position="526"/>
    </location>
</feature>
<feature type="region of interest" description="Disordered" evidence="1">
    <location>
        <begin position="56"/>
        <end position="148"/>
    </location>
</feature>
<feature type="region of interest" description="Disordered" evidence="1">
    <location>
        <begin position="648"/>
        <end position="861"/>
    </location>
</feature>
<feature type="compositionally biased region" description="Low complexity" evidence="1">
    <location>
        <begin position="167"/>
        <end position="179"/>
    </location>
</feature>
<feature type="region of interest" description="Disordered" evidence="1">
    <location>
        <begin position="391"/>
        <end position="441"/>
    </location>
</feature>
<feature type="compositionally biased region" description="Polar residues" evidence="1">
    <location>
        <begin position="975"/>
        <end position="990"/>
    </location>
</feature>
<evidence type="ECO:0000256" key="1">
    <source>
        <dbReference type="SAM" id="MobiDB-lite"/>
    </source>
</evidence>
<feature type="compositionally biased region" description="Basic residues" evidence="1">
    <location>
        <begin position="403"/>
        <end position="426"/>
    </location>
</feature>
<dbReference type="InterPro" id="IPR039931">
    <property type="entry name" value="EEIG1/2-like"/>
</dbReference>
<feature type="region of interest" description="Disordered" evidence="1">
    <location>
        <begin position="877"/>
        <end position="929"/>
    </location>
</feature>
<keyword evidence="3" id="KW-1185">Reference proteome</keyword>
<feature type="compositionally biased region" description="Polar residues" evidence="1">
    <location>
        <begin position="652"/>
        <end position="665"/>
    </location>
</feature>
<feature type="compositionally biased region" description="Low complexity" evidence="1">
    <location>
        <begin position="60"/>
        <end position="72"/>
    </location>
</feature>
<dbReference type="Proteomes" id="UP000246740">
    <property type="component" value="Unassembled WGS sequence"/>
</dbReference>
<organism evidence="2 3">
    <name type="scientific">Testicularia cyperi</name>
    <dbReference type="NCBI Taxonomy" id="1882483"/>
    <lineage>
        <taxon>Eukaryota</taxon>
        <taxon>Fungi</taxon>
        <taxon>Dikarya</taxon>
        <taxon>Basidiomycota</taxon>
        <taxon>Ustilaginomycotina</taxon>
        <taxon>Ustilaginomycetes</taxon>
        <taxon>Ustilaginales</taxon>
        <taxon>Anthracoideaceae</taxon>
        <taxon>Testicularia</taxon>
    </lineage>
</organism>
<name>A0A317XQT5_9BASI</name>
<feature type="region of interest" description="Disordered" evidence="1">
    <location>
        <begin position="296"/>
        <end position="338"/>
    </location>
</feature>
<dbReference type="AlphaFoldDB" id="A0A317XQT5"/>
<dbReference type="STRING" id="1882483.A0A317XQT5"/>
<evidence type="ECO:0000313" key="3">
    <source>
        <dbReference type="Proteomes" id="UP000246740"/>
    </source>
</evidence>
<dbReference type="InParanoid" id="A0A317XQT5"/>
<dbReference type="OrthoDB" id="3365224at2759"/>
<feature type="compositionally biased region" description="Basic and acidic residues" evidence="1">
    <location>
        <begin position="328"/>
        <end position="338"/>
    </location>
</feature>
<evidence type="ECO:0008006" key="4">
    <source>
        <dbReference type="Google" id="ProtNLM"/>
    </source>
</evidence>
<protein>
    <recommendedName>
        <fullName evidence="4">C2 NT-type domain-containing protein</fullName>
    </recommendedName>
</protein>
<feature type="region of interest" description="Disordered" evidence="1">
    <location>
        <begin position="160"/>
        <end position="265"/>
    </location>
</feature>
<reference evidence="2 3" key="1">
    <citation type="journal article" date="2018" name="Mol. Biol. Evol.">
        <title>Broad Genomic Sampling Reveals a Smut Pathogenic Ancestry of the Fungal Clade Ustilaginomycotina.</title>
        <authorList>
            <person name="Kijpornyongpan T."/>
            <person name="Mondo S.J."/>
            <person name="Barry K."/>
            <person name="Sandor L."/>
            <person name="Lee J."/>
            <person name="Lipzen A."/>
            <person name="Pangilinan J."/>
            <person name="LaButti K."/>
            <person name="Hainaut M."/>
            <person name="Henrissat B."/>
            <person name="Grigoriev I.V."/>
            <person name="Spatafora J.W."/>
            <person name="Aime M.C."/>
        </authorList>
    </citation>
    <scope>NUCLEOTIDE SEQUENCE [LARGE SCALE GENOMIC DNA]</scope>
    <source>
        <strain evidence="2 3">MCA 3645</strain>
    </source>
</reference>
<feature type="compositionally biased region" description="Polar residues" evidence="1">
    <location>
        <begin position="180"/>
        <end position="198"/>
    </location>
</feature>
<feature type="compositionally biased region" description="Polar residues" evidence="1">
    <location>
        <begin position="887"/>
        <end position="896"/>
    </location>
</feature>
<feature type="region of interest" description="Disordered" evidence="1">
    <location>
        <begin position="963"/>
        <end position="1000"/>
    </location>
</feature>
<feature type="compositionally biased region" description="Polar residues" evidence="1">
    <location>
        <begin position="312"/>
        <end position="327"/>
    </location>
</feature>
<feature type="compositionally biased region" description="Polar residues" evidence="1">
    <location>
        <begin position="673"/>
        <end position="685"/>
    </location>
</feature>
<feature type="compositionally biased region" description="Low complexity" evidence="1">
    <location>
        <begin position="206"/>
        <end position="221"/>
    </location>
</feature>
<evidence type="ECO:0000313" key="2">
    <source>
        <dbReference type="EMBL" id="PWZ00258.1"/>
    </source>
</evidence>
<dbReference type="PANTHER" id="PTHR21456:SF1">
    <property type="entry name" value="C2 NT-TYPE DOMAIN-CONTAINING PROTEIN"/>
    <property type="match status" value="1"/>
</dbReference>
<proteinExistence type="predicted"/>
<feature type="region of interest" description="Disordered" evidence="1">
    <location>
        <begin position="511"/>
        <end position="551"/>
    </location>
</feature>
<accession>A0A317XQT5</accession>
<feature type="compositionally biased region" description="Low complexity" evidence="1">
    <location>
        <begin position="816"/>
        <end position="838"/>
    </location>
</feature>
<dbReference type="EMBL" id="KZ819193">
    <property type="protein sequence ID" value="PWZ00258.1"/>
    <property type="molecule type" value="Genomic_DNA"/>
</dbReference>
<feature type="region of interest" description="Disordered" evidence="1">
    <location>
        <begin position="595"/>
        <end position="634"/>
    </location>
</feature>
<sequence>MASLLAPFSFGQKHCYFHVELTIHELTNVPLVTGLFSCKWKVKGAHSLSSLQHSTAAAVHQQSSHAGAALASHGRRTHKDTSRELTRSRPSTSKDGVVDASSDAADSIHAKEYASGSTHRLSPVKPDAGNDSASIASRDSSDPKHHRHKPAFLTSLIKKAKPDPDADFSASASTSTSAPNANIVSQDPDSTITSTSEQTATRDGDSSSSSPASRRASITSRKTSASRHSKNSDRDRDAGSSSRHSHGNKTRDGHGSSPTSVDPFLYFHQEPKGQTDYVKVEEHRVEWERPLQVGLRMSIGKPRTPSNHDDTSPGNSHSVSPTLSAKSSTRDLRGRANRDHLNDLSTAWGRLITSELKLTVKQEMPKDAKSTALPPILGYVVIDLAEFAPLPPQSSGSNTPNGRYHHHHHHHHHHHNHHYHHHHYQHHGGSGSHGSDHSYHERVTRTETRKFLLLESKTNATIKITIKTTFLGGSRDYHVPPISNGLMVNGLGHIMDPALLNHHYDIGSLGRPDAPGSIRSGSSDSGSGHGASHEGGAAGRPSSSTGNLSLAGSGLPSASCVSLSQMNSSMQMLHHYYGPPLRSAYAKKTWTSRIPDQNLLPPGSGGEHSSRRKTGRDAEHRAISGKAHHDRAPDDIVEAIFRGIHVGGSENGRIQHSQPRQQHATQAKDDLLTPNNLLSTTVQRSRATRDPASAGKDAQQSGLQRPGMRKRTVSTGSNVSKKSERSFSFGLGKSKDKDKDKERGKSSWSIKGSDAGGRAVGTTALDAGVGPGARKTASSRGLSLLPRSASVQGIVGQSGGSADGHLAVPGYQRQVSTSSSGSSAPPVSPAAPSFASDSNLLLEPAWTGGGSSNDSAANRTVRAAANKRYSSIRWDLGDEDTVDSDPASRSNESPLESTPRPKPRKIVDGGGSNEGTLRASDWRSRPPPSVVVDHPYVPIRAGGICTASSSAVDLTDTSSISTVHHHSSEIPRSASPLSISNLTPRPSPTHQFPPAAAVQH</sequence>
<dbReference type="PANTHER" id="PTHR21456">
    <property type="entry name" value="FAMILY WITH SEQUENCE SIMILARITY 102"/>
    <property type="match status" value="1"/>
</dbReference>